<proteinExistence type="predicted"/>
<evidence type="ECO:0000313" key="2">
    <source>
        <dbReference type="Proteomes" id="UP000001730"/>
    </source>
</evidence>
<evidence type="ECO:0000313" key="1">
    <source>
        <dbReference type="EMBL" id="CAQ80714.1"/>
    </source>
</evidence>
<dbReference type="KEGG" id="vsa:VSAL_I3030"/>
<accession>B6EHD7</accession>
<dbReference type="Proteomes" id="UP000001730">
    <property type="component" value="Chromosome 1"/>
</dbReference>
<sequence length="333" mass="38907">MLKNKKILFIAPSFFGYEKDITDELIALGVDVDYFDERPFTSSIAKILNRLNFKTLIKSDIEKHFTQICYKATEKKYDYLFVISPETLEQKFIENIQSANESMISILYMWDSFKNKSNAKKVVSCFDRVFSFDPTDRISGVDIRFLALFYNNNFKSIERDKLVTTQYAVSFIGTVHSDRVKLAKSIMKQFKDRGFNTFSFFYCSSKLLFILKKMFTREFDFISYNEVSFSSMSKLEIKNVFINSSAVIDIQHPDQTGLTMRSIEMLGLNKKLIMTNADIKNYAFYSESNVLVIDRDAPVISERFMSSIYLKPEQEIYDKYSLQSWICTLFDAD</sequence>
<protein>
    <submittedName>
        <fullName evidence="1">Lipopolysaccharide biosynthesis protein</fullName>
    </submittedName>
</protein>
<organism evidence="1 2">
    <name type="scientific">Aliivibrio salmonicida (strain LFI1238)</name>
    <name type="common">Vibrio salmonicida (strain LFI1238)</name>
    <dbReference type="NCBI Taxonomy" id="316275"/>
    <lineage>
        <taxon>Bacteria</taxon>
        <taxon>Pseudomonadati</taxon>
        <taxon>Pseudomonadota</taxon>
        <taxon>Gammaproteobacteria</taxon>
        <taxon>Vibrionales</taxon>
        <taxon>Vibrionaceae</taxon>
        <taxon>Aliivibrio</taxon>
    </lineage>
</organism>
<dbReference type="RefSeq" id="WP_012551424.1">
    <property type="nucleotide sequence ID" value="NC_011312.1"/>
</dbReference>
<dbReference type="AlphaFoldDB" id="B6EHD7"/>
<dbReference type="eggNOG" id="COG4641">
    <property type="taxonomic scope" value="Bacteria"/>
</dbReference>
<dbReference type="HOGENOM" id="CLU_066435_1_0_6"/>
<reference evidence="1 2" key="1">
    <citation type="journal article" date="2008" name="BMC Genomics">
        <title>The genome sequence of the fish pathogen Aliivibrio salmonicida strain LFI1238 shows extensive evidence of gene decay.</title>
        <authorList>
            <person name="Hjerde E."/>
            <person name="Lorentzen M.S."/>
            <person name="Holden M.T."/>
            <person name="Seeger K."/>
            <person name="Paulsen S."/>
            <person name="Bason N."/>
            <person name="Churcher C."/>
            <person name="Harris D."/>
            <person name="Norbertczak H."/>
            <person name="Quail M.A."/>
            <person name="Sanders S."/>
            <person name="Thurston S."/>
            <person name="Parkhill J."/>
            <person name="Willassen N.P."/>
            <person name="Thomson N.R."/>
        </authorList>
    </citation>
    <scope>NUCLEOTIDE SEQUENCE [LARGE SCALE GENOMIC DNA]</scope>
    <source>
        <strain evidence="1 2">LFI1238</strain>
    </source>
</reference>
<name>B6EHD7_ALISL</name>
<keyword evidence="2" id="KW-1185">Reference proteome</keyword>
<dbReference type="EMBL" id="FM178379">
    <property type="protein sequence ID" value="CAQ80714.1"/>
    <property type="molecule type" value="Genomic_DNA"/>
</dbReference>
<gene>
    <name evidence="1" type="ordered locus">VSAL_I3030</name>
</gene>